<dbReference type="PROSITE" id="PS50811">
    <property type="entry name" value="WRKY"/>
    <property type="match status" value="1"/>
</dbReference>
<evidence type="ECO:0000313" key="8">
    <source>
        <dbReference type="EMBL" id="KAF3330326.1"/>
    </source>
</evidence>
<feature type="region of interest" description="Disordered" evidence="6">
    <location>
        <begin position="142"/>
        <end position="182"/>
    </location>
</feature>
<dbReference type="PANTHER" id="PTHR32096">
    <property type="entry name" value="WRKY TRANSCRIPTION FACTOR 30-RELATED-RELATED"/>
    <property type="match status" value="1"/>
</dbReference>
<dbReference type="InterPro" id="IPR044810">
    <property type="entry name" value="WRKY_plant"/>
</dbReference>
<feature type="compositionally biased region" description="Low complexity" evidence="6">
    <location>
        <begin position="149"/>
        <end position="182"/>
    </location>
</feature>
<protein>
    <submittedName>
        <fullName evidence="8">Putative WRKY transcription factor 14</fullName>
    </submittedName>
</protein>
<dbReference type="InterPro" id="IPR003657">
    <property type="entry name" value="WRKY_dom"/>
</dbReference>
<gene>
    <name evidence="8" type="ORF">FCM35_KLT03680</name>
</gene>
<sequence>MRTNSFVLNAADPVNFPDSFYAPVDDFGDPFVNPGDDKLPNASINQIHGDEPSPAPRVKRRKMEERKIVRVPVPEEASSTEFIVPSDAWSWRKYGQKPIKGSPHPRGYYKCSGAKNCTAQKQVERSQADPNTIVVTYISEHNHPCPAQKPSNPSKKKPLSNPVSSPEETVYTTGSSATETGTTNAITATATTINTAAPPSDFVVSQERLIGMEKVITSPKNDGDDLDQVFGNISVDPIIGEIDQWDDIFPCFRELEGDPLGLFMSKGLFGEE</sequence>
<comment type="caution">
    <text evidence="8">The sequence shown here is derived from an EMBL/GenBank/DDBJ whole genome shotgun (WGS) entry which is preliminary data.</text>
</comment>
<organism evidence="8 9">
    <name type="scientific">Carex littledalei</name>
    <dbReference type="NCBI Taxonomy" id="544730"/>
    <lineage>
        <taxon>Eukaryota</taxon>
        <taxon>Viridiplantae</taxon>
        <taxon>Streptophyta</taxon>
        <taxon>Embryophyta</taxon>
        <taxon>Tracheophyta</taxon>
        <taxon>Spermatophyta</taxon>
        <taxon>Magnoliopsida</taxon>
        <taxon>Liliopsida</taxon>
        <taxon>Poales</taxon>
        <taxon>Cyperaceae</taxon>
        <taxon>Cyperoideae</taxon>
        <taxon>Cariceae</taxon>
        <taxon>Carex</taxon>
        <taxon>Carex subgen. Euthyceras</taxon>
    </lineage>
</organism>
<evidence type="ECO:0000256" key="6">
    <source>
        <dbReference type="SAM" id="MobiDB-lite"/>
    </source>
</evidence>
<dbReference type="EMBL" id="SWLB01000013">
    <property type="protein sequence ID" value="KAF3330326.1"/>
    <property type="molecule type" value="Genomic_DNA"/>
</dbReference>
<keyword evidence="5" id="KW-0539">Nucleus</keyword>
<evidence type="ECO:0000256" key="1">
    <source>
        <dbReference type="ARBA" id="ARBA00004123"/>
    </source>
</evidence>
<evidence type="ECO:0000256" key="2">
    <source>
        <dbReference type="ARBA" id="ARBA00023015"/>
    </source>
</evidence>
<dbReference type="AlphaFoldDB" id="A0A833V9Z2"/>
<feature type="domain" description="WRKY" evidence="7">
    <location>
        <begin position="80"/>
        <end position="146"/>
    </location>
</feature>
<comment type="subcellular location">
    <subcellularLocation>
        <location evidence="1">Nucleus</location>
    </subcellularLocation>
</comment>
<evidence type="ECO:0000259" key="7">
    <source>
        <dbReference type="PROSITE" id="PS50811"/>
    </source>
</evidence>
<proteinExistence type="predicted"/>
<name>A0A833V9Z2_9POAL</name>
<dbReference type="SUPFAM" id="SSF118290">
    <property type="entry name" value="WRKY DNA-binding domain"/>
    <property type="match status" value="1"/>
</dbReference>
<dbReference type="Pfam" id="PF03106">
    <property type="entry name" value="WRKY"/>
    <property type="match status" value="1"/>
</dbReference>
<dbReference type="SMART" id="SM00774">
    <property type="entry name" value="WRKY"/>
    <property type="match status" value="1"/>
</dbReference>
<keyword evidence="9" id="KW-1185">Reference proteome</keyword>
<evidence type="ECO:0000256" key="5">
    <source>
        <dbReference type="ARBA" id="ARBA00023242"/>
    </source>
</evidence>
<reference evidence="8" key="1">
    <citation type="submission" date="2020-01" db="EMBL/GenBank/DDBJ databases">
        <title>Genome sequence of Kobresia littledalei, the first chromosome-level genome in the family Cyperaceae.</title>
        <authorList>
            <person name="Qu G."/>
        </authorList>
    </citation>
    <scope>NUCLEOTIDE SEQUENCE</scope>
    <source>
        <strain evidence="8">C.B.Clarke</strain>
        <tissue evidence="8">Leaf</tissue>
    </source>
</reference>
<keyword evidence="2" id="KW-0805">Transcription regulation</keyword>
<dbReference type="OrthoDB" id="1937086at2759"/>
<dbReference type="Proteomes" id="UP000623129">
    <property type="component" value="Unassembled WGS sequence"/>
</dbReference>
<keyword evidence="4" id="KW-0804">Transcription</keyword>
<accession>A0A833V9Z2</accession>
<dbReference type="GO" id="GO:0005634">
    <property type="term" value="C:nucleus"/>
    <property type="evidence" value="ECO:0007669"/>
    <property type="project" value="UniProtKB-SubCell"/>
</dbReference>
<dbReference type="Gene3D" id="2.20.25.80">
    <property type="entry name" value="WRKY domain"/>
    <property type="match status" value="1"/>
</dbReference>
<dbReference type="PANTHER" id="PTHR32096:SF18">
    <property type="entry name" value="DISEASE RESISTANCE PROTEIN RRS1B-RELATED"/>
    <property type="match status" value="1"/>
</dbReference>
<dbReference type="GO" id="GO:0003700">
    <property type="term" value="F:DNA-binding transcription factor activity"/>
    <property type="evidence" value="ECO:0007669"/>
    <property type="project" value="InterPro"/>
</dbReference>
<dbReference type="InterPro" id="IPR036576">
    <property type="entry name" value="WRKY_dom_sf"/>
</dbReference>
<keyword evidence="3" id="KW-0238">DNA-binding</keyword>
<evidence type="ECO:0000256" key="3">
    <source>
        <dbReference type="ARBA" id="ARBA00023125"/>
    </source>
</evidence>
<evidence type="ECO:0000256" key="4">
    <source>
        <dbReference type="ARBA" id="ARBA00023163"/>
    </source>
</evidence>
<evidence type="ECO:0000313" key="9">
    <source>
        <dbReference type="Proteomes" id="UP000623129"/>
    </source>
</evidence>
<dbReference type="GO" id="GO:0000976">
    <property type="term" value="F:transcription cis-regulatory region binding"/>
    <property type="evidence" value="ECO:0007669"/>
    <property type="project" value="TreeGrafter"/>
</dbReference>